<keyword evidence="1" id="KW-0812">Transmembrane</keyword>
<proteinExistence type="predicted"/>
<dbReference type="EMBL" id="JAOUSF010000003">
    <property type="protein sequence ID" value="MCU9613769.1"/>
    <property type="molecule type" value="Genomic_DNA"/>
</dbReference>
<reference evidence="2" key="1">
    <citation type="submission" date="2022-10" db="EMBL/GenBank/DDBJ databases">
        <title>Description of Fervidibacillus gen. nov. in the family Fervidibacillaceae fam. nov. with two species, Fervidibacillus albus sp. nov., and Fervidibacillus halotolerans sp. nov., isolated from tidal flat sediments.</title>
        <authorList>
            <person name="Kwon K.K."/>
            <person name="Yang S.-H."/>
        </authorList>
    </citation>
    <scope>NUCLEOTIDE SEQUENCE</scope>
    <source>
        <strain evidence="2">JCM 19140</strain>
    </source>
</reference>
<accession>A0AAE3IVQ3</accession>
<dbReference type="InterPro" id="IPR025321">
    <property type="entry name" value="DUF4227"/>
</dbReference>
<dbReference type="Proteomes" id="UP001209318">
    <property type="component" value="Unassembled WGS sequence"/>
</dbReference>
<feature type="transmembrane region" description="Helical" evidence="1">
    <location>
        <begin position="12"/>
        <end position="32"/>
    </location>
</feature>
<dbReference type="Pfam" id="PF14004">
    <property type="entry name" value="DUF4227"/>
    <property type="match status" value="1"/>
</dbReference>
<keyword evidence="1" id="KW-1133">Transmembrane helix</keyword>
<evidence type="ECO:0000256" key="1">
    <source>
        <dbReference type="SAM" id="Phobius"/>
    </source>
</evidence>
<keyword evidence="1" id="KW-0472">Membrane</keyword>
<keyword evidence="3" id="KW-1185">Reference proteome</keyword>
<organism evidence="2 3">
    <name type="scientific">Perspicuibacillus lycopersici</name>
    <dbReference type="NCBI Taxonomy" id="1325689"/>
    <lineage>
        <taxon>Bacteria</taxon>
        <taxon>Bacillati</taxon>
        <taxon>Bacillota</taxon>
        <taxon>Bacilli</taxon>
        <taxon>Bacillales</taxon>
        <taxon>Bacillaceae</taxon>
        <taxon>Perspicuibacillus</taxon>
    </lineage>
</organism>
<name>A0AAE3IVQ3_9BACI</name>
<evidence type="ECO:0000313" key="2">
    <source>
        <dbReference type="EMBL" id="MCU9613769.1"/>
    </source>
</evidence>
<comment type="caution">
    <text evidence="2">The sequence shown here is derived from an EMBL/GenBank/DDBJ whole genome shotgun (WGS) entry which is preliminary data.</text>
</comment>
<evidence type="ECO:0000313" key="3">
    <source>
        <dbReference type="Proteomes" id="UP001209318"/>
    </source>
</evidence>
<dbReference type="RefSeq" id="WP_263073011.1">
    <property type="nucleotide sequence ID" value="NZ_JAOUSF010000003.1"/>
</dbReference>
<gene>
    <name evidence="2" type="ORF">OEV98_09360</name>
</gene>
<dbReference type="AlphaFoldDB" id="A0AAE3IVQ3"/>
<protein>
    <submittedName>
        <fullName evidence="2">YqzK family protein</fullName>
    </submittedName>
</protein>
<sequence>MKNSIKLIFKTLKVFLLFTGCTILFYYAIMWVTQEYQDYHRYDEPDGKAISVVSDGANENYHWYNRLLLFYLDGE</sequence>